<dbReference type="GO" id="GO:0006508">
    <property type="term" value="P:proteolysis"/>
    <property type="evidence" value="ECO:0007669"/>
    <property type="project" value="UniProtKB-KW"/>
</dbReference>
<dbReference type="InterPro" id="IPR003738">
    <property type="entry name" value="SRAP"/>
</dbReference>
<evidence type="ECO:0000256" key="6">
    <source>
        <dbReference type="ARBA" id="ARBA00023125"/>
    </source>
</evidence>
<evidence type="ECO:0000256" key="4">
    <source>
        <dbReference type="ARBA" id="ARBA00022801"/>
    </source>
</evidence>
<dbReference type="EC" id="3.4.-.-" evidence="8"/>
<dbReference type="GO" id="GO:0003697">
    <property type="term" value="F:single-stranded DNA binding"/>
    <property type="evidence" value="ECO:0007669"/>
    <property type="project" value="InterPro"/>
</dbReference>
<dbReference type="Pfam" id="PF02586">
    <property type="entry name" value="SRAP"/>
    <property type="match status" value="1"/>
</dbReference>
<keyword evidence="4 8" id="KW-0378">Hydrolase</keyword>
<keyword evidence="6" id="KW-0238">DNA-binding</keyword>
<evidence type="ECO:0000256" key="9">
    <source>
        <dbReference type="SAM" id="MobiDB-lite"/>
    </source>
</evidence>
<evidence type="ECO:0000313" key="10">
    <source>
        <dbReference type="EMBL" id="RDV02293.1"/>
    </source>
</evidence>
<keyword evidence="11" id="KW-1185">Reference proteome</keyword>
<evidence type="ECO:0000256" key="1">
    <source>
        <dbReference type="ARBA" id="ARBA00008136"/>
    </source>
</evidence>
<keyword evidence="2 8" id="KW-0645">Protease</keyword>
<dbReference type="GO" id="GO:0008233">
    <property type="term" value="F:peptidase activity"/>
    <property type="evidence" value="ECO:0007669"/>
    <property type="project" value="UniProtKB-KW"/>
</dbReference>
<accession>A0A371B4D2</accession>
<organism evidence="10 11">
    <name type="scientific">Undibacter mobilis</name>
    <dbReference type="NCBI Taxonomy" id="2292256"/>
    <lineage>
        <taxon>Bacteria</taxon>
        <taxon>Pseudomonadati</taxon>
        <taxon>Pseudomonadota</taxon>
        <taxon>Alphaproteobacteria</taxon>
        <taxon>Hyphomicrobiales</taxon>
        <taxon>Nitrobacteraceae</taxon>
        <taxon>Undibacter</taxon>
    </lineage>
</organism>
<dbReference type="AlphaFoldDB" id="A0A371B4D2"/>
<dbReference type="OrthoDB" id="9782620at2"/>
<comment type="similarity">
    <text evidence="1 8">Belongs to the SOS response-associated peptidase family.</text>
</comment>
<sequence length="252" mass="27925">MCGRYTLTASPQAIRDLFRYAEQPNFPPRYNIAPTQPIAVVCLVNRQRQFVLMRWGLLPSWVKDPKAFSLIVNARGESVIDKPSFRAAMKRRRCLIPADGFYEWRAGGPRKQPYFIHARSGAPLAFAGLWETWTGPNGEELDTVTIVTTEANSTVRPLHDRMPVIVPPEAFGLWLDTDNVDAATASSLIMPAPDDLLEVWPVSTDVNRVANDNAQLIERVAESTEPAPSPKVAAAKKSKATKPKDDGQGVLF</sequence>
<feature type="region of interest" description="Disordered" evidence="9">
    <location>
        <begin position="220"/>
        <end position="252"/>
    </location>
</feature>
<dbReference type="EMBL" id="QRGO01000002">
    <property type="protein sequence ID" value="RDV02293.1"/>
    <property type="molecule type" value="Genomic_DNA"/>
</dbReference>
<dbReference type="SUPFAM" id="SSF143081">
    <property type="entry name" value="BB1717-like"/>
    <property type="match status" value="1"/>
</dbReference>
<feature type="compositionally biased region" description="Basic and acidic residues" evidence="9">
    <location>
        <begin position="242"/>
        <end position="252"/>
    </location>
</feature>
<dbReference type="GO" id="GO:0106300">
    <property type="term" value="P:protein-DNA covalent cross-linking repair"/>
    <property type="evidence" value="ECO:0007669"/>
    <property type="project" value="InterPro"/>
</dbReference>
<keyword evidence="3" id="KW-0227">DNA damage</keyword>
<keyword evidence="7" id="KW-0456">Lyase</keyword>
<dbReference type="InterPro" id="IPR036590">
    <property type="entry name" value="SRAP-like"/>
</dbReference>
<dbReference type="PANTHER" id="PTHR13604:SF0">
    <property type="entry name" value="ABASIC SITE PROCESSING PROTEIN HMCES"/>
    <property type="match status" value="1"/>
</dbReference>
<protein>
    <recommendedName>
        <fullName evidence="8">Abasic site processing protein</fullName>
        <ecNumber evidence="8">3.4.-.-</ecNumber>
    </recommendedName>
</protein>
<evidence type="ECO:0000313" key="11">
    <source>
        <dbReference type="Proteomes" id="UP000263993"/>
    </source>
</evidence>
<dbReference type="RefSeq" id="WP_115518415.1">
    <property type="nucleotide sequence ID" value="NZ_QRGO01000002.1"/>
</dbReference>
<comment type="caution">
    <text evidence="10">The sequence shown here is derived from an EMBL/GenBank/DDBJ whole genome shotgun (WGS) entry which is preliminary data.</text>
</comment>
<dbReference type="PANTHER" id="PTHR13604">
    <property type="entry name" value="DC12-RELATED"/>
    <property type="match status" value="1"/>
</dbReference>
<evidence type="ECO:0000256" key="8">
    <source>
        <dbReference type="RuleBase" id="RU364100"/>
    </source>
</evidence>
<dbReference type="Gene3D" id="3.90.1680.10">
    <property type="entry name" value="SOS response associated peptidase-like"/>
    <property type="match status" value="1"/>
</dbReference>
<evidence type="ECO:0000256" key="2">
    <source>
        <dbReference type="ARBA" id="ARBA00022670"/>
    </source>
</evidence>
<name>A0A371B4D2_9BRAD</name>
<dbReference type="GO" id="GO:0016829">
    <property type="term" value="F:lyase activity"/>
    <property type="evidence" value="ECO:0007669"/>
    <property type="project" value="UniProtKB-KW"/>
</dbReference>
<evidence type="ECO:0000256" key="3">
    <source>
        <dbReference type="ARBA" id="ARBA00022763"/>
    </source>
</evidence>
<evidence type="ECO:0000256" key="7">
    <source>
        <dbReference type="ARBA" id="ARBA00023239"/>
    </source>
</evidence>
<gene>
    <name evidence="10" type="ORF">DXH78_17060</name>
</gene>
<evidence type="ECO:0000256" key="5">
    <source>
        <dbReference type="ARBA" id="ARBA00023124"/>
    </source>
</evidence>
<reference evidence="11" key="1">
    <citation type="submission" date="2018-08" db="EMBL/GenBank/DDBJ databases">
        <authorList>
            <person name="Kim S.-J."/>
            <person name="Jung G.-Y."/>
        </authorList>
    </citation>
    <scope>NUCLEOTIDE SEQUENCE [LARGE SCALE GENOMIC DNA]</scope>
    <source>
        <strain evidence="11">GY_H</strain>
    </source>
</reference>
<dbReference type="Proteomes" id="UP000263993">
    <property type="component" value="Unassembled WGS sequence"/>
</dbReference>
<proteinExistence type="inferred from homology"/>
<keyword evidence="5" id="KW-0190">Covalent protein-DNA linkage</keyword>